<gene>
    <name evidence="1" type="ORF">EJ04DRAFT_517602</name>
</gene>
<sequence length="125" mass="13313">MPTNPSVATLPWDTTVSMEEVEQNTIGVKSTSPGPNSMPVSHQAYFQGSFSAMPRTELLSTSLATSGGSYDPQCGSKSLVIHRTRVLERTASSASSISVVDLANALTCDVEATWAKGHWRTLPSL</sequence>
<evidence type="ECO:0000313" key="1">
    <source>
        <dbReference type="EMBL" id="KAF2726850.1"/>
    </source>
</evidence>
<evidence type="ECO:0000313" key="2">
    <source>
        <dbReference type="Proteomes" id="UP000799444"/>
    </source>
</evidence>
<accession>A0A9P4QJH8</accession>
<keyword evidence="2" id="KW-1185">Reference proteome</keyword>
<reference evidence="1" key="1">
    <citation type="journal article" date="2020" name="Stud. Mycol.">
        <title>101 Dothideomycetes genomes: a test case for predicting lifestyles and emergence of pathogens.</title>
        <authorList>
            <person name="Haridas S."/>
            <person name="Albert R."/>
            <person name="Binder M."/>
            <person name="Bloem J."/>
            <person name="Labutti K."/>
            <person name="Salamov A."/>
            <person name="Andreopoulos B."/>
            <person name="Baker S."/>
            <person name="Barry K."/>
            <person name="Bills G."/>
            <person name="Bluhm B."/>
            <person name="Cannon C."/>
            <person name="Castanera R."/>
            <person name="Culley D."/>
            <person name="Daum C."/>
            <person name="Ezra D."/>
            <person name="Gonzalez J."/>
            <person name="Henrissat B."/>
            <person name="Kuo A."/>
            <person name="Liang C."/>
            <person name="Lipzen A."/>
            <person name="Lutzoni F."/>
            <person name="Magnuson J."/>
            <person name="Mondo S."/>
            <person name="Nolan M."/>
            <person name="Ohm R."/>
            <person name="Pangilinan J."/>
            <person name="Park H.-J."/>
            <person name="Ramirez L."/>
            <person name="Alfaro M."/>
            <person name="Sun H."/>
            <person name="Tritt A."/>
            <person name="Yoshinaga Y."/>
            <person name="Zwiers L.-H."/>
            <person name="Turgeon B."/>
            <person name="Goodwin S."/>
            <person name="Spatafora J."/>
            <person name="Crous P."/>
            <person name="Grigoriev I."/>
        </authorList>
    </citation>
    <scope>NUCLEOTIDE SEQUENCE</scope>
    <source>
        <strain evidence="1">CBS 125425</strain>
    </source>
</reference>
<comment type="caution">
    <text evidence="1">The sequence shown here is derived from an EMBL/GenBank/DDBJ whole genome shotgun (WGS) entry which is preliminary data.</text>
</comment>
<organism evidence="1 2">
    <name type="scientific">Polyplosphaeria fusca</name>
    <dbReference type="NCBI Taxonomy" id="682080"/>
    <lineage>
        <taxon>Eukaryota</taxon>
        <taxon>Fungi</taxon>
        <taxon>Dikarya</taxon>
        <taxon>Ascomycota</taxon>
        <taxon>Pezizomycotina</taxon>
        <taxon>Dothideomycetes</taxon>
        <taxon>Pleosporomycetidae</taxon>
        <taxon>Pleosporales</taxon>
        <taxon>Tetraplosphaeriaceae</taxon>
        <taxon>Polyplosphaeria</taxon>
    </lineage>
</organism>
<protein>
    <submittedName>
        <fullName evidence="1">Uncharacterized protein</fullName>
    </submittedName>
</protein>
<dbReference type="AlphaFoldDB" id="A0A9P4QJH8"/>
<dbReference type="EMBL" id="ML996381">
    <property type="protein sequence ID" value="KAF2726850.1"/>
    <property type="molecule type" value="Genomic_DNA"/>
</dbReference>
<proteinExistence type="predicted"/>
<name>A0A9P4QJH8_9PLEO</name>
<dbReference type="Proteomes" id="UP000799444">
    <property type="component" value="Unassembled WGS sequence"/>
</dbReference>
<dbReference type="OrthoDB" id="3561817at2759"/>